<protein>
    <submittedName>
        <fullName evidence="3">Mur ligase</fullName>
    </submittedName>
</protein>
<dbReference type="InterPro" id="IPR050061">
    <property type="entry name" value="MurCDEF_pg_biosynth"/>
</dbReference>
<reference evidence="3" key="1">
    <citation type="journal article" date="2020" name="bioRxiv">
        <title>A rank-normalized archaeal taxonomy based on genome phylogeny resolves widespread incomplete and uneven classifications.</title>
        <authorList>
            <person name="Rinke C."/>
            <person name="Chuvochina M."/>
            <person name="Mussig A.J."/>
            <person name="Chaumeil P.-A."/>
            <person name="Waite D.W."/>
            <person name="Whitman W.B."/>
            <person name="Parks D.H."/>
            <person name="Hugenholtz P."/>
        </authorList>
    </citation>
    <scope>NUCLEOTIDE SEQUENCE</scope>
    <source>
        <strain evidence="3">UBA8853</strain>
    </source>
</reference>
<evidence type="ECO:0000313" key="3">
    <source>
        <dbReference type="EMBL" id="HII70018.1"/>
    </source>
</evidence>
<feature type="domain" description="Mur ligase central" evidence="2">
    <location>
        <begin position="114"/>
        <end position="233"/>
    </location>
</feature>
<dbReference type="Gene3D" id="3.40.50.720">
    <property type="entry name" value="NAD(P)-binding Rossmann-like Domain"/>
    <property type="match status" value="1"/>
</dbReference>
<dbReference type="InterPro" id="IPR013221">
    <property type="entry name" value="Mur_ligase_cen"/>
</dbReference>
<organism evidence="3 4">
    <name type="scientific">Methanopyrus kandleri</name>
    <dbReference type="NCBI Taxonomy" id="2320"/>
    <lineage>
        <taxon>Archaea</taxon>
        <taxon>Methanobacteriati</taxon>
        <taxon>Methanobacteriota</taxon>
        <taxon>Methanomada group</taxon>
        <taxon>Methanopyri</taxon>
        <taxon>Methanopyrales</taxon>
        <taxon>Methanopyraceae</taxon>
        <taxon>Methanopyrus</taxon>
    </lineage>
</organism>
<name>A0A832TH44_9EURY</name>
<dbReference type="OMA" id="EAAFKYK"/>
<dbReference type="SUPFAM" id="SSF53623">
    <property type="entry name" value="MurD-like peptide ligases, catalytic domain"/>
    <property type="match status" value="1"/>
</dbReference>
<keyword evidence="3" id="KW-0436">Ligase</keyword>
<dbReference type="GeneID" id="1476856"/>
<dbReference type="PANTHER" id="PTHR43445">
    <property type="entry name" value="UDP-N-ACETYLMURAMATE--L-ALANINE LIGASE-RELATED"/>
    <property type="match status" value="1"/>
</dbReference>
<proteinExistence type="predicted"/>
<dbReference type="InterPro" id="IPR004101">
    <property type="entry name" value="Mur_ligase_C"/>
</dbReference>
<dbReference type="SUPFAM" id="SSF53244">
    <property type="entry name" value="MurD-like peptide ligases, peptide-binding domain"/>
    <property type="match status" value="1"/>
</dbReference>
<dbReference type="GO" id="GO:0016881">
    <property type="term" value="F:acid-amino acid ligase activity"/>
    <property type="evidence" value="ECO:0007669"/>
    <property type="project" value="InterPro"/>
</dbReference>
<dbReference type="SUPFAM" id="SSF51984">
    <property type="entry name" value="MurCD N-terminal domain"/>
    <property type="match status" value="1"/>
</dbReference>
<dbReference type="Proteomes" id="UP000619545">
    <property type="component" value="Unassembled WGS sequence"/>
</dbReference>
<dbReference type="InterPro" id="IPR036615">
    <property type="entry name" value="Mur_ligase_C_dom_sf"/>
</dbReference>
<dbReference type="RefSeq" id="WP_011019124.1">
    <property type="nucleotide sequence ID" value="NZ_DUJS01000002.1"/>
</dbReference>
<dbReference type="Gene3D" id="3.40.1190.10">
    <property type="entry name" value="Mur-like, catalytic domain"/>
    <property type="match status" value="1"/>
</dbReference>
<dbReference type="Pfam" id="PF02875">
    <property type="entry name" value="Mur_ligase_C"/>
    <property type="match status" value="1"/>
</dbReference>
<dbReference type="Gene3D" id="3.90.190.20">
    <property type="entry name" value="Mur ligase, C-terminal domain"/>
    <property type="match status" value="1"/>
</dbReference>
<sequence length="512" mass="55771">MAELPWSTVLVIGVCGPVCNLAARVLAERGYDVIASDLRDECEFAETLLEYSNVELVLGGHPPEIFERAEVVVPPPSLSRDAKPYRLAEDHGCEIVEVKELLDMLPPTRPVIGVGGTNGKTTTVAMIRHVCEQLGLEAPHHGLPGMQGNVGLLPPLQARLPGDVSVLEIATFGKRGEILEAAELSQVECVCVTNITPDHLNEAGDFLTYARCEAELLEPDTIELAVLNAQDPLVVGAPEVVDFNGDIVYYGLDVEPFDTSEKECWCGGHVEVHEILPWVGPFKCRECGLRSPEPDYLATDVDLSGFRLICPDGEYEVRLPVMGLHNAYNALAAIAVCSEFLGLDVEDVVEALQSFEGVEGRLEVLWDDGERVVILDYGHNPAGVDATLRCVKEAYRERRVCAVIAVASELGPEGDEEILRRAADLADLVVVASYAAYEVMDRVDADNVIAAESATKPFEKKGTLGASREQVLDGLKEALRSDCEVVVLFGEAPLKYREEISEEVERVLGDER</sequence>
<gene>
    <name evidence="3" type="ORF">HA336_02140</name>
</gene>
<evidence type="ECO:0000259" key="1">
    <source>
        <dbReference type="Pfam" id="PF02875"/>
    </source>
</evidence>
<evidence type="ECO:0000313" key="4">
    <source>
        <dbReference type="Proteomes" id="UP000619545"/>
    </source>
</evidence>
<dbReference type="EMBL" id="DUJS01000002">
    <property type="protein sequence ID" value="HII70018.1"/>
    <property type="molecule type" value="Genomic_DNA"/>
</dbReference>
<dbReference type="AlphaFoldDB" id="A0A832TH44"/>
<comment type="caution">
    <text evidence="3">The sequence shown here is derived from an EMBL/GenBank/DDBJ whole genome shotgun (WGS) entry which is preliminary data.</text>
</comment>
<dbReference type="Pfam" id="PF08245">
    <property type="entry name" value="Mur_ligase_M"/>
    <property type="match status" value="1"/>
</dbReference>
<evidence type="ECO:0000259" key="2">
    <source>
        <dbReference type="Pfam" id="PF08245"/>
    </source>
</evidence>
<dbReference type="InterPro" id="IPR036565">
    <property type="entry name" value="Mur-like_cat_sf"/>
</dbReference>
<accession>A0A832TH44</accession>
<dbReference type="GO" id="GO:0005524">
    <property type="term" value="F:ATP binding"/>
    <property type="evidence" value="ECO:0007669"/>
    <property type="project" value="InterPro"/>
</dbReference>
<dbReference type="PANTHER" id="PTHR43445:SF3">
    <property type="entry name" value="UDP-N-ACETYLMURAMATE--L-ALANINE LIGASE"/>
    <property type="match status" value="1"/>
</dbReference>
<feature type="domain" description="Mur ligase C-terminal" evidence="1">
    <location>
        <begin position="360"/>
        <end position="490"/>
    </location>
</feature>